<name>A0ABT4T425_9ACTN</name>
<dbReference type="EMBL" id="JAPNUD010000091">
    <property type="protein sequence ID" value="MDA0644247.1"/>
    <property type="molecule type" value="Genomic_DNA"/>
</dbReference>
<accession>A0ABT4T425</accession>
<comment type="caution">
    <text evidence="3">The sequence shown here is derived from an EMBL/GenBank/DDBJ whole genome shotgun (WGS) entry which is preliminary data.</text>
</comment>
<sequence>MRYGTPIKVEGGLRARSRRGSIGSAWWSRRFIDILERVCDRGRLSRGRGYARAGQVLSIDLSPGLVSAAVQGSRRTPYEVTIAIEAYGEDRWETLESAIAEQAVYRAKLLAGEMPEEIEELFASVGVDLFPRDLGMDCSCPDWGFPCKHVSAVLYLLAESFDEDPFLVLAWRGRGRAELLGSLAARPAAGVPAVADVPFAERLADFYTPGGSAHPPERRPAGSDLLPRLFPPPADLAAPLGVAYRRLGE</sequence>
<dbReference type="PANTHER" id="PTHR38133">
    <property type="entry name" value="SLR1429 PROTEIN"/>
    <property type="match status" value="1"/>
</dbReference>
<dbReference type="Pfam" id="PF04434">
    <property type="entry name" value="SWIM"/>
    <property type="match status" value="1"/>
</dbReference>
<keyword evidence="4" id="KW-1185">Reference proteome</keyword>
<keyword evidence="1" id="KW-0479">Metal-binding</keyword>
<feature type="domain" description="SWIM-type" evidence="2">
    <location>
        <begin position="123"/>
        <end position="158"/>
    </location>
</feature>
<organism evidence="3 4">
    <name type="scientific">Nonomuraea ferruginea</name>
    <dbReference type="NCBI Taxonomy" id="46174"/>
    <lineage>
        <taxon>Bacteria</taxon>
        <taxon>Bacillati</taxon>
        <taxon>Actinomycetota</taxon>
        <taxon>Actinomycetes</taxon>
        <taxon>Streptosporangiales</taxon>
        <taxon>Streptosporangiaceae</taxon>
        <taxon>Nonomuraea</taxon>
    </lineage>
</organism>
<keyword evidence="1" id="KW-0862">Zinc</keyword>
<dbReference type="InterPro" id="IPR007527">
    <property type="entry name" value="Znf_SWIM"/>
</dbReference>
<reference evidence="3 4" key="1">
    <citation type="submission" date="2022-11" db="EMBL/GenBank/DDBJ databases">
        <title>Nonomuraea corallina sp. nov., a new species of the genus Nonomuraea isolated from sea side sediment in Thai sea.</title>
        <authorList>
            <person name="Ngamcharungchit C."/>
            <person name="Matsumoto A."/>
            <person name="Suriyachadkun C."/>
            <person name="Panbangred W."/>
            <person name="Inahashi Y."/>
            <person name="Intra B."/>
        </authorList>
    </citation>
    <scope>NUCLEOTIDE SEQUENCE [LARGE SCALE GENOMIC DNA]</scope>
    <source>
        <strain evidence="3 4">DSM 43553</strain>
    </source>
</reference>
<protein>
    <submittedName>
        <fullName evidence="3">SWIM zinc finger family protein</fullName>
    </submittedName>
</protein>
<evidence type="ECO:0000313" key="4">
    <source>
        <dbReference type="Proteomes" id="UP001212498"/>
    </source>
</evidence>
<evidence type="ECO:0000313" key="3">
    <source>
        <dbReference type="EMBL" id="MDA0644247.1"/>
    </source>
</evidence>
<evidence type="ECO:0000256" key="1">
    <source>
        <dbReference type="PROSITE-ProRule" id="PRU00325"/>
    </source>
</evidence>
<proteinExistence type="predicted"/>
<dbReference type="Proteomes" id="UP001212498">
    <property type="component" value="Unassembled WGS sequence"/>
</dbReference>
<gene>
    <name evidence="3" type="ORF">OUY24_26760</name>
</gene>
<evidence type="ECO:0000259" key="2">
    <source>
        <dbReference type="PROSITE" id="PS50966"/>
    </source>
</evidence>
<dbReference type="PANTHER" id="PTHR38133:SF1">
    <property type="entry name" value="SLR1429 PROTEIN"/>
    <property type="match status" value="1"/>
</dbReference>
<dbReference type="PROSITE" id="PS50966">
    <property type="entry name" value="ZF_SWIM"/>
    <property type="match status" value="1"/>
</dbReference>
<dbReference type="RefSeq" id="WP_271278299.1">
    <property type="nucleotide sequence ID" value="NZ_BAABFD010000001.1"/>
</dbReference>
<keyword evidence="1" id="KW-0863">Zinc-finger</keyword>